<dbReference type="AlphaFoldDB" id="A0A6J1DP82"/>
<dbReference type="Proteomes" id="UP000504603">
    <property type="component" value="Unplaced"/>
</dbReference>
<proteinExistence type="predicted"/>
<name>A0A6J1DP82_MOMCH</name>
<organism evidence="1 2">
    <name type="scientific">Momordica charantia</name>
    <name type="common">Bitter gourd</name>
    <name type="synonym">Balsam pear</name>
    <dbReference type="NCBI Taxonomy" id="3673"/>
    <lineage>
        <taxon>Eukaryota</taxon>
        <taxon>Viridiplantae</taxon>
        <taxon>Streptophyta</taxon>
        <taxon>Embryophyta</taxon>
        <taxon>Tracheophyta</taxon>
        <taxon>Spermatophyta</taxon>
        <taxon>Magnoliopsida</taxon>
        <taxon>eudicotyledons</taxon>
        <taxon>Gunneridae</taxon>
        <taxon>Pentapetalae</taxon>
        <taxon>rosids</taxon>
        <taxon>fabids</taxon>
        <taxon>Cucurbitales</taxon>
        <taxon>Cucurbitaceae</taxon>
        <taxon>Momordiceae</taxon>
        <taxon>Momordica</taxon>
    </lineage>
</organism>
<dbReference type="GeneID" id="111021830"/>
<evidence type="ECO:0000313" key="1">
    <source>
        <dbReference type="Proteomes" id="UP000504603"/>
    </source>
</evidence>
<evidence type="ECO:0000313" key="2">
    <source>
        <dbReference type="RefSeq" id="XP_022154606.1"/>
    </source>
</evidence>
<gene>
    <name evidence="2" type="primary">LOC111021830</name>
</gene>
<dbReference type="KEGG" id="mcha:111021830"/>
<dbReference type="RefSeq" id="XP_022154606.1">
    <property type="nucleotide sequence ID" value="XM_022298914.1"/>
</dbReference>
<accession>A0A6J1DP82</accession>
<sequence>MGRRIPISDVVLSNNHAFALAFESTPSKDRRFLARAHRVPKNRVAWLDNSPKALKVVSLKLGRIKICDHGSLQRLLLFQVVLERAHSVLPSDVRNPSNPFLKKKFVKFKSVLKGVDDAKKQKKLDEIKRCKKAMNKISTRARDLSSPKPLRSPQVDAVEKIARQVFDTILEESTHETMAMGQIFDITSEEPTRQTMIARQIFATKLEESAQETMLVGQIFDTISEEPKSTEETSMVVFDIMKAINCFCTMIKTTIDEKNSSIQSKGKCTIL</sequence>
<keyword evidence="1" id="KW-1185">Reference proteome</keyword>
<reference evidence="2" key="1">
    <citation type="submission" date="2025-08" db="UniProtKB">
        <authorList>
            <consortium name="RefSeq"/>
        </authorList>
    </citation>
    <scope>IDENTIFICATION</scope>
    <source>
        <strain evidence="2">OHB3-1</strain>
    </source>
</reference>
<protein>
    <submittedName>
        <fullName evidence="2">Uncharacterized protein LOC111021830</fullName>
    </submittedName>
</protein>